<dbReference type="Proteomes" id="UP000586067">
    <property type="component" value="Unassembled WGS sequence"/>
</dbReference>
<dbReference type="RefSeq" id="WP_168824553.1">
    <property type="nucleotide sequence ID" value="NZ_CP073013.1"/>
</dbReference>
<gene>
    <name evidence="1" type="ORF">HGG82_08040</name>
</gene>
<accession>A0A847QWA8</accession>
<comment type="caution">
    <text evidence="1">The sequence shown here is derived from an EMBL/GenBank/DDBJ whole genome shotgun (WGS) entry which is preliminary data.</text>
</comment>
<evidence type="ECO:0000313" key="1">
    <source>
        <dbReference type="EMBL" id="NLQ17578.1"/>
    </source>
</evidence>
<reference evidence="1 2" key="1">
    <citation type="submission" date="2020-04" db="EMBL/GenBank/DDBJ databases">
        <title>Marinomonas sp. M1K-6 isolated from the deep seawater of the Mariana Trench.</title>
        <authorList>
            <person name="Li Y."/>
        </authorList>
    </citation>
    <scope>NUCLEOTIDE SEQUENCE [LARGE SCALE GENOMIC DNA]</scope>
    <source>
        <strain evidence="1 2">M1K-6</strain>
    </source>
</reference>
<dbReference type="EMBL" id="JABAEK010000006">
    <property type="protein sequence ID" value="NLQ17578.1"/>
    <property type="molecule type" value="Genomic_DNA"/>
</dbReference>
<keyword evidence="2" id="KW-1185">Reference proteome</keyword>
<dbReference type="AlphaFoldDB" id="A0A847QWA8"/>
<sequence>MKDFTDERHNGEEACECGGDFCGCEGCIETINDLVAGKRSAEELGTQCDIEHWTEQDGIAKKEGV</sequence>
<protein>
    <submittedName>
        <fullName evidence="1">Uncharacterized protein</fullName>
    </submittedName>
</protein>
<name>A0A847QWA8_9GAMM</name>
<organism evidence="1 2">
    <name type="scientific">Marinomonas profundi</name>
    <dbReference type="NCBI Taxonomy" id="2726122"/>
    <lineage>
        <taxon>Bacteria</taxon>
        <taxon>Pseudomonadati</taxon>
        <taxon>Pseudomonadota</taxon>
        <taxon>Gammaproteobacteria</taxon>
        <taxon>Oceanospirillales</taxon>
        <taxon>Oceanospirillaceae</taxon>
        <taxon>Marinomonas</taxon>
    </lineage>
</organism>
<proteinExistence type="predicted"/>
<evidence type="ECO:0000313" key="2">
    <source>
        <dbReference type="Proteomes" id="UP000586067"/>
    </source>
</evidence>